<reference evidence="1 2" key="1">
    <citation type="journal article" date="2019" name="Fungal Biol. Biotechnol.">
        <title>Draft genome sequence of fastidious pathogen Ceratobasidium theobromae, which causes vascular-streak dieback in Theobroma cacao.</title>
        <authorList>
            <person name="Ali S.S."/>
            <person name="Asman A."/>
            <person name="Shao J."/>
            <person name="Firmansyah A.P."/>
            <person name="Susilo A.W."/>
            <person name="Rosmana A."/>
            <person name="McMahon P."/>
            <person name="Junaid M."/>
            <person name="Guest D."/>
            <person name="Kheng T.Y."/>
            <person name="Meinhardt L.W."/>
            <person name="Bailey B.A."/>
        </authorList>
    </citation>
    <scope>NUCLEOTIDE SEQUENCE [LARGE SCALE GENOMIC DNA]</scope>
    <source>
        <strain evidence="1 2">CT2</strain>
    </source>
</reference>
<comment type="caution">
    <text evidence="1">The sequence shown here is derived from an EMBL/GenBank/DDBJ whole genome shotgun (WGS) entry which is preliminary data.</text>
</comment>
<organism evidence="1 2">
    <name type="scientific">Ceratobasidium theobromae</name>
    <dbReference type="NCBI Taxonomy" id="1582974"/>
    <lineage>
        <taxon>Eukaryota</taxon>
        <taxon>Fungi</taxon>
        <taxon>Dikarya</taxon>
        <taxon>Basidiomycota</taxon>
        <taxon>Agaricomycotina</taxon>
        <taxon>Agaricomycetes</taxon>
        <taxon>Cantharellales</taxon>
        <taxon>Ceratobasidiaceae</taxon>
        <taxon>Ceratobasidium</taxon>
    </lineage>
</organism>
<dbReference type="Proteomes" id="UP000383932">
    <property type="component" value="Unassembled WGS sequence"/>
</dbReference>
<sequence>MVHAQAHLAPVARSAHSQDLTSVTRTPRGMLYLVCSLVSSIWSLCGQRANGARTRAALEICSRVRTWFGSDSGWPELGGTVGIRRYGVVAQGTEGEPTGRRTDAVCGSMCGTSAKVWLMRLVEPPGSGTHRAGRGVAPVAGVDG</sequence>
<proteinExistence type="predicted"/>
<evidence type="ECO:0000313" key="2">
    <source>
        <dbReference type="Proteomes" id="UP000383932"/>
    </source>
</evidence>
<evidence type="ECO:0000313" key="1">
    <source>
        <dbReference type="EMBL" id="KAB5596466.1"/>
    </source>
</evidence>
<protein>
    <submittedName>
        <fullName evidence="1">Uncharacterized protein</fullName>
    </submittedName>
</protein>
<gene>
    <name evidence="1" type="ORF">CTheo_103</name>
</gene>
<accession>A0A5N5R0X4</accession>
<keyword evidence="2" id="KW-1185">Reference proteome</keyword>
<dbReference type="AlphaFoldDB" id="A0A5N5R0X4"/>
<name>A0A5N5R0X4_9AGAM</name>
<dbReference type="EMBL" id="SSOP01000001">
    <property type="protein sequence ID" value="KAB5596466.1"/>
    <property type="molecule type" value="Genomic_DNA"/>
</dbReference>